<comment type="caution">
    <text evidence="1">The sequence shown here is derived from an EMBL/GenBank/DDBJ whole genome shotgun (WGS) entry which is preliminary data.</text>
</comment>
<keyword evidence="3" id="KW-1185">Reference proteome</keyword>
<evidence type="ECO:0000313" key="1">
    <source>
        <dbReference type="EMBL" id="GEL75700.1"/>
    </source>
</evidence>
<evidence type="ECO:0000313" key="2">
    <source>
        <dbReference type="EMBL" id="SDE59864.1"/>
    </source>
</evidence>
<evidence type="ECO:0000313" key="4">
    <source>
        <dbReference type="Proteomes" id="UP000321224"/>
    </source>
</evidence>
<dbReference type="Proteomes" id="UP000321224">
    <property type="component" value="Unassembled WGS sequence"/>
</dbReference>
<evidence type="ECO:0000313" key="3">
    <source>
        <dbReference type="Proteomes" id="UP000198717"/>
    </source>
</evidence>
<sequence length="131" mass="13979">MALTAFTSRLGLGQGRIRPQRATPASGEYLFVLGDEELGRRFELAPGDFAEVTQAVDVTGVDLVRTALRLRVPPSAPVGLAWEASLVVGGVKYARCRGRPGRERLVSDLVANVSKLSGVHTVGVRLELVSP</sequence>
<name>A0A511HQ18_9BACT</name>
<dbReference type="EMBL" id="BJVY01000120">
    <property type="protein sequence ID" value="GEL75700.1"/>
    <property type="molecule type" value="Genomic_DNA"/>
</dbReference>
<reference evidence="1 4" key="2">
    <citation type="submission" date="2019-07" db="EMBL/GenBank/DDBJ databases">
        <title>Whole genome shotgun sequence of Myxococcus virescens NBRC 100334.</title>
        <authorList>
            <person name="Hosoyama A."/>
            <person name="Uohara A."/>
            <person name="Ohji S."/>
            <person name="Ichikawa N."/>
        </authorList>
    </citation>
    <scope>NUCLEOTIDE SEQUENCE [LARGE SCALE GENOMIC DNA]</scope>
    <source>
        <strain evidence="1 4">NBRC 100334</strain>
    </source>
</reference>
<accession>A0A511HQ18</accession>
<organism evidence="1 4">
    <name type="scientific">Myxococcus virescens</name>
    <dbReference type="NCBI Taxonomy" id="83456"/>
    <lineage>
        <taxon>Bacteria</taxon>
        <taxon>Pseudomonadati</taxon>
        <taxon>Myxococcota</taxon>
        <taxon>Myxococcia</taxon>
        <taxon>Myxococcales</taxon>
        <taxon>Cystobacterineae</taxon>
        <taxon>Myxococcaceae</taxon>
        <taxon>Myxococcus</taxon>
    </lineage>
</organism>
<dbReference type="EMBL" id="FNAJ01000009">
    <property type="protein sequence ID" value="SDE59864.1"/>
    <property type="molecule type" value="Genomic_DNA"/>
</dbReference>
<dbReference type="RefSeq" id="WP_090492078.1">
    <property type="nucleotide sequence ID" value="NZ_BJVY01000120.1"/>
</dbReference>
<gene>
    <name evidence="1" type="ORF">MVI01_74840</name>
    <name evidence="2" type="ORF">SAMN04488504_1093</name>
</gene>
<dbReference type="Proteomes" id="UP000198717">
    <property type="component" value="Unassembled WGS sequence"/>
</dbReference>
<proteinExistence type="predicted"/>
<protein>
    <submittedName>
        <fullName evidence="1">Uncharacterized protein</fullName>
    </submittedName>
</protein>
<reference evidence="2 3" key="1">
    <citation type="submission" date="2016-10" db="EMBL/GenBank/DDBJ databases">
        <authorList>
            <person name="Varghese N."/>
            <person name="Submissions S."/>
        </authorList>
    </citation>
    <scope>NUCLEOTIDE SEQUENCE [LARGE SCALE GENOMIC DNA]</scope>
    <source>
        <strain evidence="2 3">DSM 2260</strain>
    </source>
</reference>
<dbReference type="AlphaFoldDB" id="A0A511HQ18"/>